<keyword evidence="3" id="KW-1185">Reference proteome</keyword>
<dbReference type="GO" id="GO:0008194">
    <property type="term" value="F:UDP-glycosyltransferase activity"/>
    <property type="evidence" value="ECO:0007669"/>
    <property type="project" value="InterPro"/>
</dbReference>
<dbReference type="InterPro" id="IPR002213">
    <property type="entry name" value="UDP_glucos_trans"/>
</dbReference>
<gene>
    <name evidence="2" type="ORF">AFUS01_LOCUS14978</name>
</gene>
<sequence>MFAGVPIIVLPVFGEQDYNAHKLHYLRRGIKIELRNLRQQDLDNAISSILTDPSYRKNMGDQWSCECAEAFRDKTKLVPQALARCLVHHFYRNSTSPPA</sequence>
<evidence type="ECO:0000313" key="3">
    <source>
        <dbReference type="Proteomes" id="UP000708208"/>
    </source>
</evidence>
<keyword evidence="1" id="KW-0808">Transferase</keyword>
<proteinExistence type="predicted"/>
<dbReference type="EMBL" id="CAJVCH010130023">
    <property type="protein sequence ID" value="CAG7726047.1"/>
    <property type="molecule type" value="Genomic_DNA"/>
</dbReference>
<comment type="caution">
    <text evidence="2">The sequence shown here is derived from an EMBL/GenBank/DDBJ whole genome shotgun (WGS) entry which is preliminary data.</text>
</comment>
<accession>A0A8J2P548</accession>
<organism evidence="2 3">
    <name type="scientific">Allacma fusca</name>
    <dbReference type="NCBI Taxonomy" id="39272"/>
    <lineage>
        <taxon>Eukaryota</taxon>
        <taxon>Metazoa</taxon>
        <taxon>Ecdysozoa</taxon>
        <taxon>Arthropoda</taxon>
        <taxon>Hexapoda</taxon>
        <taxon>Collembola</taxon>
        <taxon>Symphypleona</taxon>
        <taxon>Sminthuridae</taxon>
        <taxon>Allacma</taxon>
    </lineage>
</organism>
<dbReference type="Proteomes" id="UP000708208">
    <property type="component" value="Unassembled WGS sequence"/>
</dbReference>
<name>A0A8J2P548_9HEXA</name>
<dbReference type="OrthoDB" id="5835829at2759"/>
<evidence type="ECO:0000313" key="2">
    <source>
        <dbReference type="EMBL" id="CAG7726047.1"/>
    </source>
</evidence>
<reference evidence="2" key="1">
    <citation type="submission" date="2021-06" db="EMBL/GenBank/DDBJ databases">
        <authorList>
            <person name="Hodson N. C."/>
            <person name="Mongue J. A."/>
            <person name="Jaron S. K."/>
        </authorList>
    </citation>
    <scope>NUCLEOTIDE SEQUENCE</scope>
</reference>
<dbReference type="AlphaFoldDB" id="A0A8J2P548"/>
<dbReference type="Pfam" id="PF00201">
    <property type="entry name" value="UDPGT"/>
    <property type="match status" value="1"/>
</dbReference>
<protein>
    <submittedName>
        <fullName evidence="2">Uncharacterized protein</fullName>
    </submittedName>
</protein>
<evidence type="ECO:0000256" key="1">
    <source>
        <dbReference type="ARBA" id="ARBA00022679"/>
    </source>
</evidence>